<evidence type="ECO:0000313" key="2">
    <source>
        <dbReference type="EMBL" id="KAJ7411379.1"/>
    </source>
</evidence>
<reference evidence="2" key="1">
    <citation type="submission" date="2019-10" db="EMBL/GenBank/DDBJ databases">
        <authorList>
            <person name="Soares A.E.R."/>
            <person name="Aleixo A."/>
            <person name="Schneider P."/>
            <person name="Miyaki C.Y."/>
            <person name="Schneider M.P."/>
            <person name="Mello C."/>
            <person name="Vasconcelos A.T.R."/>
        </authorList>
    </citation>
    <scope>NUCLEOTIDE SEQUENCE</scope>
    <source>
        <tissue evidence="2">Muscle</tissue>
    </source>
</reference>
<keyword evidence="1" id="KW-0175">Coiled coil</keyword>
<dbReference type="Proteomes" id="UP001145742">
    <property type="component" value="Unassembled WGS sequence"/>
</dbReference>
<accession>A0ABQ9CXZ1</accession>
<evidence type="ECO:0000256" key="1">
    <source>
        <dbReference type="SAM" id="Coils"/>
    </source>
</evidence>
<organism evidence="2 3">
    <name type="scientific">Willisornis vidua</name>
    <name type="common">Xingu scale-backed antbird</name>
    <dbReference type="NCBI Taxonomy" id="1566151"/>
    <lineage>
        <taxon>Eukaryota</taxon>
        <taxon>Metazoa</taxon>
        <taxon>Chordata</taxon>
        <taxon>Craniata</taxon>
        <taxon>Vertebrata</taxon>
        <taxon>Euteleostomi</taxon>
        <taxon>Archelosauria</taxon>
        <taxon>Archosauria</taxon>
        <taxon>Dinosauria</taxon>
        <taxon>Saurischia</taxon>
        <taxon>Theropoda</taxon>
        <taxon>Coelurosauria</taxon>
        <taxon>Aves</taxon>
        <taxon>Neognathae</taxon>
        <taxon>Neoaves</taxon>
        <taxon>Telluraves</taxon>
        <taxon>Australaves</taxon>
        <taxon>Passeriformes</taxon>
        <taxon>Thamnophilidae</taxon>
        <taxon>Willisornis</taxon>
    </lineage>
</organism>
<name>A0ABQ9CXZ1_9PASS</name>
<feature type="coiled-coil region" evidence="1">
    <location>
        <begin position="62"/>
        <end position="92"/>
    </location>
</feature>
<dbReference type="PANTHER" id="PTHR33332">
    <property type="entry name" value="REVERSE TRANSCRIPTASE DOMAIN-CONTAINING PROTEIN"/>
    <property type="match status" value="1"/>
</dbReference>
<proteinExistence type="predicted"/>
<comment type="caution">
    <text evidence="2">The sequence shown here is derived from an EMBL/GenBank/DDBJ whole genome shotgun (WGS) entry which is preliminary data.</text>
</comment>
<dbReference type="EMBL" id="WHWB01034324">
    <property type="protein sequence ID" value="KAJ7411379.1"/>
    <property type="molecule type" value="Genomic_DNA"/>
</dbReference>
<protein>
    <submittedName>
        <fullName evidence="2">Uncharacterized protein</fullName>
    </submittedName>
</protein>
<sequence length="197" mass="22668">MVGVENNRERDDGKCHFLPYNIICLDDLLIAKNPVKPESAHICPKGHPQNKPGVKCRSQSEIEMVTDNCKELDSERRENEKQRLKRVKLEVNPRTICKPLFKILTVKPQYHHRLGDEWIDSSSPERDLRMWMDERLDMTPKNALAAQKADCILGCIKISMASRSREMILPLYSDLVKPYLQCCILFWVLSTGGTLSC</sequence>
<gene>
    <name evidence="2" type="ORF">WISP_102925</name>
</gene>
<keyword evidence="3" id="KW-1185">Reference proteome</keyword>
<evidence type="ECO:0000313" key="3">
    <source>
        <dbReference type="Proteomes" id="UP001145742"/>
    </source>
</evidence>